<dbReference type="AlphaFoldDB" id="M2U6Y5"/>
<keyword evidence="2" id="KW-1185">Reference proteome</keyword>
<reference evidence="1 2" key="1">
    <citation type="journal article" date="2012" name="PLoS Pathog.">
        <title>Diverse lifestyles and strategies of plant pathogenesis encoded in the genomes of eighteen Dothideomycetes fungi.</title>
        <authorList>
            <person name="Ohm R.A."/>
            <person name="Feau N."/>
            <person name="Henrissat B."/>
            <person name="Schoch C.L."/>
            <person name="Horwitz B.A."/>
            <person name="Barry K.W."/>
            <person name="Condon B.J."/>
            <person name="Copeland A.C."/>
            <person name="Dhillon B."/>
            <person name="Glaser F."/>
            <person name="Hesse C.N."/>
            <person name="Kosti I."/>
            <person name="LaButti K."/>
            <person name="Lindquist E.A."/>
            <person name="Lucas S."/>
            <person name="Salamov A.A."/>
            <person name="Bradshaw R.E."/>
            <person name="Ciuffetti L."/>
            <person name="Hamelin R.C."/>
            <person name="Kema G.H.J."/>
            <person name="Lawrence C."/>
            <person name="Scott J.A."/>
            <person name="Spatafora J.W."/>
            <person name="Turgeon B.G."/>
            <person name="de Wit P.J.G.M."/>
            <person name="Zhong S."/>
            <person name="Goodwin S.B."/>
            <person name="Grigoriev I.V."/>
        </authorList>
    </citation>
    <scope>NUCLEOTIDE SEQUENCE [LARGE SCALE GENOMIC DNA]</scope>
    <source>
        <strain evidence="2">C5 / ATCC 48332 / race O</strain>
    </source>
</reference>
<evidence type="ECO:0000313" key="1">
    <source>
        <dbReference type="EMBL" id="EMD94264.1"/>
    </source>
</evidence>
<protein>
    <submittedName>
        <fullName evidence="1">Uncharacterized protein</fullName>
    </submittedName>
</protein>
<accession>M2U6Y5</accession>
<gene>
    <name evidence="1" type="ORF">COCHEDRAFT_1020285</name>
</gene>
<dbReference type="EMBL" id="KB445572">
    <property type="protein sequence ID" value="EMD94264.1"/>
    <property type="molecule type" value="Genomic_DNA"/>
</dbReference>
<name>M2U6Y5_COCH5</name>
<proteinExistence type="predicted"/>
<sequence length="63" mass="7034">MGLLGWRVGCQVVLLSGHNLDRFEHSQPRRDGCGLLSEFFSHCRSPLCSNTADSRTAIQFVVQ</sequence>
<dbReference type="HOGENOM" id="CLU_2885616_0_0_1"/>
<organism evidence="1 2">
    <name type="scientific">Cochliobolus heterostrophus (strain C5 / ATCC 48332 / race O)</name>
    <name type="common">Southern corn leaf blight fungus</name>
    <name type="synonym">Bipolaris maydis</name>
    <dbReference type="NCBI Taxonomy" id="701091"/>
    <lineage>
        <taxon>Eukaryota</taxon>
        <taxon>Fungi</taxon>
        <taxon>Dikarya</taxon>
        <taxon>Ascomycota</taxon>
        <taxon>Pezizomycotina</taxon>
        <taxon>Dothideomycetes</taxon>
        <taxon>Pleosporomycetidae</taxon>
        <taxon>Pleosporales</taxon>
        <taxon>Pleosporineae</taxon>
        <taxon>Pleosporaceae</taxon>
        <taxon>Bipolaris</taxon>
    </lineage>
</organism>
<reference evidence="2" key="2">
    <citation type="journal article" date="2013" name="PLoS Genet.">
        <title>Comparative genome structure, secondary metabolite, and effector coding capacity across Cochliobolus pathogens.</title>
        <authorList>
            <person name="Condon B.J."/>
            <person name="Leng Y."/>
            <person name="Wu D."/>
            <person name="Bushley K.E."/>
            <person name="Ohm R.A."/>
            <person name="Otillar R."/>
            <person name="Martin J."/>
            <person name="Schackwitz W."/>
            <person name="Grimwood J."/>
            <person name="MohdZainudin N."/>
            <person name="Xue C."/>
            <person name="Wang R."/>
            <person name="Manning V.A."/>
            <person name="Dhillon B."/>
            <person name="Tu Z.J."/>
            <person name="Steffenson B.J."/>
            <person name="Salamov A."/>
            <person name="Sun H."/>
            <person name="Lowry S."/>
            <person name="LaButti K."/>
            <person name="Han J."/>
            <person name="Copeland A."/>
            <person name="Lindquist E."/>
            <person name="Barry K."/>
            <person name="Schmutz J."/>
            <person name="Baker S.E."/>
            <person name="Ciuffetti L.M."/>
            <person name="Grigoriev I.V."/>
            <person name="Zhong S."/>
            <person name="Turgeon B.G."/>
        </authorList>
    </citation>
    <scope>NUCLEOTIDE SEQUENCE [LARGE SCALE GENOMIC DNA]</scope>
    <source>
        <strain evidence="2">C5 / ATCC 48332 / race O</strain>
    </source>
</reference>
<dbReference type="OrthoDB" id="10440388at2759"/>
<evidence type="ECO:0000313" key="2">
    <source>
        <dbReference type="Proteomes" id="UP000016936"/>
    </source>
</evidence>
<dbReference type="Proteomes" id="UP000016936">
    <property type="component" value="Unassembled WGS sequence"/>
</dbReference>